<dbReference type="InterPro" id="IPR020616">
    <property type="entry name" value="Thiolase_N"/>
</dbReference>
<keyword evidence="6" id="KW-1185">Reference proteome</keyword>
<accession>A0A0J7XIG6</accession>
<dbReference type="PATRIC" id="fig|1114963.3.peg.3998"/>
<gene>
    <name evidence="5" type="ORF">V474_01930</name>
</gene>
<dbReference type="EMBL" id="JACU01000010">
    <property type="protein sequence ID" value="KMS51821.1"/>
    <property type="molecule type" value="Genomic_DNA"/>
</dbReference>
<evidence type="ECO:0000313" key="5">
    <source>
        <dbReference type="EMBL" id="KMS51821.1"/>
    </source>
</evidence>
<dbReference type="GO" id="GO:0016747">
    <property type="term" value="F:acyltransferase activity, transferring groups other than amino-acyl groups"/>
    <property type="evidence" value="ECO:0007669"/>
    <property type="project" value="InterPro"/>
</dbReference>
<dbReference type="RefSeq" id="WP_059153000.1">
    <property type="nucleotide sequence ID" value="NZ_KQ130457.1"/>
</dbReference>
<dbReference type="AlphaFoldDB" id="A0A0J7XIG6"/>
<dbReference type="Gene3D" id="3.40.47.10">
    <property type="match status" value="2"/>
</dbReference>
<dbReference type="PANTHER" id="PTHR34069:SF2">
    <property type="entry name" value="BETA-KETOACYL-[ACYL-CARRIER-PROTEIN] SYNTHASE III"/>
    <property type="match status" value="1"/>
</dbReference>
<dbReference type="GO" id="GO:0044550">
    <property type="term" value="P:secondary metabolite biosynthetic process"/>
    <property type="evidence" value="ECO:0007669"/>
    <property type="project" value="TreeGrafter"/>
</dbReference>
<dbReference type="Pfam" id="PF00108">
    <property type="entry name" value="Thiolase_N"/>
    <property type="match status" value="1"/>
</dbReference>
<protein>
    <recommendedName>
        <fullName evidence="7">3-oxoacyl-ACP synthase</fullName>
    </recommendedName>
</protein>
<dbReference type="InterPro" id="IPR016039">
    <property type="entry name" value="Thiolase-like"/>
</dbReference>
<dbReference type="PANTHER" id="PTHR34069">
    <property type="entry name" value="3-OXOACYL-[ACYL-CARRIER-PROTEIN] SYNTHASE 3"/>
    <property type="match status" value="1"/>
</dbReference>
<evidence type="ECO:0000256" key="1">
    <source>
        <dbReference type="ARBA" id="ARBA00022679"/>
    </source>
</evidence>
<keyword evidence="2" id="KW-0012">Acyltransferase</keyword>
<dbReference type="OrthoDB" id="2514738at2"/>
<name>A0A0J7XIG6_9SPHN</name>
<dbReference type="InterPro" id="IPR013747">
    <property type="entry name" value="ACP_syn_III_C"/>
</dbReference>
<evidence type="ECO:0000259" key="3">
    <source>
        <dbReference type="Pfam" id="PF00108"/>
    </source>
</evidence>
<proteinExistence type="predicted"/>
<dbReference type="Pfam" id="PF08541">
    <property type="entry name" value="ACP_syn_III_C"/>
    <property type="match status" value="1"/>
</dbReference>
<evidence type="ECO:0000256" key="2">
    <source>
        <dbReference type="ARBA" id="ARBA00023315"/>
    </source>
</evidence>
<comment type="caution">
    <text evidence="5">The sequence shown here is derived from an EMBL/GenBank/DDBJ whole genome shotgun (WGS) entry which is preliminary data.</text>
</comment>
<dbReference type="CDD" id="cd00827">
    <property type="entry name" value="init_cond_enzymes"/>
    <property type="match status" value="1"/>
</dbReference>
<feature type="domain" description="Thiolase N-terminal" evidence="3">
    <location>
        <begin position="59"/>
        <end position="155"/>
    </location>
</feature>
<dbReference type="Proteomes" id="UP000052268">
    <property type="component" value="Unassembled WGS sequence"/>
</dbReference>
<evidence type="ECO:0000313" key="6">
    <source>
        <dbReference type="Proteomes" id="UP000052268"/>
    </source>
</evidence>
<evidence type="ECO:0008006" key="7">
    <source>
        <dbReference type="Google" id="ProtNLM"/>
    </source>
</evidence>
<organism evidence="5 6">
    <name type="scientific">Novosphingobium barchaimii LL02</name>
    <dbReference type="NCBI Taxonomy" id="1114963"/>
    <lineage>
        <taxon>Bacteria</taxon>
        <taxon>Pseudomonadati</taxon>
        <taxon>Pseudomonadota</taxon>
        <taxon>Alphaproteobacteria</taxon>
        <taxon>Sphingomonadales</taxon>
        <taxon>Sphingomonadaceae</taxon>
        <taxon>Novosphingobium</taxon>
    </lineage>
</organism>
<keyword evidence="1" id="KW-0808">Transferase</keyword>
<feature type="domain" description="Beta-ketoacyl-[acyl-carrier-protein] synthase III C-terminal" evidence="4">
    <location>
        <begin position="282"/>
        <end position="357"/>
    </location>
</feature>
<dbReference type="SUPFAM" id="SSF53901">
    <property type="entry name" value="Thiolase-like"/>
    <property type="match status" value="2"/>
</dbReference>
<reference evidence="5 6" key="1">
    <citation type="journal article" date="2015" name="G3 (Bethesda)">
        <title>Insights into Ongoing Evolution of the Hexachlorocyclohexane Catabolic Pathway from Comparative Genomics of Ten Sphingomonadaceae Strains.</title>
        <authorList>
            <person name="Pearce S.L."/>
            <person name="Oakeshott J.G."/>
            <person name="Pandey G."/>
        </authorList>
    </citation>
    <scope>NUCLEOTIDE SEQUENCE [LARGE SCALE GENOMIC DNA]</scope>
    <source>
        <strain evidence="5 6">LL02</strain>
    </source>
</reference>
<sequence>MRAYVTGSGQFLPGEPVSNAAMVDYIGRLSPQAERLGRLTLRRNGIRSRHYAMRSDGTTDWTLAKLGAAALDDLFGRSGLDRREVGYLATATTQNDLMVPGLASGLHAASGLPPLEIASLQSVCASAMMALKSAALQVSAGEHAAALAVGAEFSSRYFRPGHYHGTAAMNTDGTLPGDAEFLRWTLSDGAAGVLVEDSPAPHGLSLRIDWISLRSFADRFAPCMTGGGVADGQGGLIPWSHFPTIAEAAQAGAFQLRQDVEALHRMLPVWLGELMRLVDEGRVDPTGVDHFLCHFSARSLRDEMVAQARKAGCLIPEERWFTNLYEKGNVGAASLFLLLDDLLRSGQLTAGQKVLCAVPESGQCVMAYAMMTVVDGEEA</sequence>
<evidence type="ECO:0000259" key="4">
    <source>
        <dbReference type="Pfam" id="PF08541"/>
    </source>
</evidence>